<dbReference type="Proteomes" id="UP000887580">
    <property type="component" value="Unplaced"/>
</dbReference>
<evidence type="ECO:0000313" key="2">
    <source>
        <dbReference type="WBParaSite" id="PS1159_v2.g21781.t1"/>
    </source>
</evidence>
<dbReference type="WBParaSite" id="PS1159_v2.g21781.t1">
    <property type="protein sequence ID" value="PS1159_v2.g21781.t1"/>
    <property type="gene ID" value="PS1159_v2.g21781"/>
</dbReference>
<protein>
    <submittedName>
        <fullName evidence="2">Uncharacterized protein</fullName>
    </submittedName>
</protein>
<accession>A0AC35FXA3</accession>
<reference evidence="2" key="1">
    <citation type="submission" date="2022-11" db="UniProtKB">
        <authorList>
            <consortium name="WormBaseParasite"/>
        </authorList>
    </citation>
    <scope>IDENTIFICATION</scope>
</reference>
<name>A0AC35FXA3_9BILA</name>
<evidence type="ECO:0000313" key="1">
    <source>
        <dbReference type="Proteomes" id="UP000887580"/>
    </source>
</evidence>
<proteinExistence type="predicted"/>
<sequence>MLIAVVNARIICPRNGDDERLQQRSLCRQRFVELKNTPAYRSMLQAIADRRLPLLSGSIASFQQQPSFNAISSSPSFSSSSSSSKQNIDEEVNSRPLTTYQDIMHNLLMKMP</sequence>
<organism evidence="1 2">
    <name type="scientific">Panagrolaimus sp. PS1159</name>
    <dbReference type="NCBI Taxonomy" id="55785"/>
    <lineage>
        <taxon>Eukaryota</taxon>
        <taxon>Metazoa</taxon>
        <taxon>Ecdysozoa</taxon>
        <taxon>Nematoda</taxon>
        <taxon>Chromadorea</taxon>
        <taxon>Rhabditida</taxon>
        <taxon>Tylenchina</taxon>
        <taxon>Panagrolaimomorpha</taxon>
        <taxon>Panagrolaimoidea</taxon>
        <taxon>Panagrolaimidae</taxon>
        <taxon>Panagrolaimus</taxon>
    </lineage>
</organism>